<protein>
    <submittedName>
        <fullName evidence="8">MFS transporter</fullName>
    </submittedName>
</protein>
<keyword evidence="6 7" id="KW-0472">Membrane</keyword>
<feature type="transmembrane region" description="Helical" evidence="7">
    <location>
        <begin position="53"/>
        <end position="74"/>
    </location>
</feature>
<feature type="transmembrane region" description="Helical" evidence="7">
    <location>
        <begin position="191"/>
        <end position="210"/>
    </location>
</feature>
<evidence type="ECO:0000256" key="7">
    <source>
        <dbReference type="SAM" id="Phobius"/>
    </source>
</evidence>
<feature type="transmembrane region" description="Helical" evidence="7">
    <location>
        <begin position="266"/>
        <end position="289"/>
    </location>
</feature>
<evidence type="ECO:0000256" key="1">
    <source>
        <dbReference type="ARBA" id="ARBA00004651"/>
    </source>
</evidence>
<feature type="non-terminal residue" evidence="8">
    <location>
        <position position="294"/>
    </location>
</feature>
<dbReference type="GO" id="GO:0005886">
    <property type="term" value="C:plasma membrane"/>
    <property type="evidence" value="ECO:0007669"/>
    <property type="project" value="UniProtKB-SubCell"/>
</dbReference>
<evidence type="ECO:0000256" key="2">
    <source>
        <dbReference type="ARBA" id="ARBA00022448"/>
    </source>
</evidence>
<dbReference type="GO" id="GO:0006814">
    <property type="term" value="P:sodium ion transport"/>
    <property type="evidence" value="ECO:0007669"/>
    <property type="project" value="InterPro"/>
</dbReference>
<keyword evidence="2" id="KW-0813">Transport</keyword>
<dbReference type="Proteomes" id="UP000824130">
    <property type="component" value="Unassembled WGS sequence"/>
</dbReference>
<feature type="transmembrane region" description="Helical" evidence="7">
    <location>
        <begin position="21"/>
        <end position="41"/>
    </location>
</feature>
<sequence>MEERKEKTGKLSNGTILGYGFGAMADAAAYNFYVMYALYFLTTIAGMGAGRAGIIISAATVISSVFGLVIGPLSDNTKSRLGRRRPYILAGGILMLIGLTLFFRPVDLSGGAQFAYYLCMFIIVNLAYGAFLVPYNALGAELTDDYDERTKLRTPATFMNCVGNIIGISLPLTVVGIFVGRGSSEGSAWNYFAIIVGAACFLALFITFMTTKGKEMPPEKLEEERKEINPLRTFWQILKMKPFKYIIAILVLFAIGYMVFQSGLVYYVLYCAGLTEAQYSTAMFIYVFIGMGWT</sequence>
<comment type="subcellular location">
    <subcellularLocation>
        <location evidence="1">Cell membrane</location>
        <topology evidence="1">Multi-pass membrane protein</topology>
    </subcellularLocation>
</comment>
<feature type="transmembrane region" description="Helical" evidence="7">
    <location>
        <begin position="158"/>
        <end position="179"/>
    </location>
</feature>
<dbReference type="PANTHER" id="PTHR11328">
    <property type="entry name" value="MAJOR FACILITATOR SUPERFAMILY DOMAIN-CONTAINING PROTEIN"/>
    <property type="match status" value="1"/>
</dbReference>
<evidence type="ECO:0000313" key="8">
    <source>
        <dbReference type="EMBL" id="HIU95573.1"/>
    </source>
</evidence>
<feature type="transmembrane region" description="Helical" evidence="7">
    <location>
        <begin position="86"/>
        <end position="103"/>
    </location>
</feature>
<organism evidence="8 9">
    <name type="scientific">Candidatus Allocopromorpha excrementipullorum</name>
    <dbReference type="NCBI Taxonomy" id="2840743"/>
    <lineage>
        <taxon>Bacteria</taxon>
        <taxon>Bacillati</taxon>
        <taxon>Bacillota</taxon>
        <taxon>Clostridia</taxon>
        <taxon>Eubacteriales</taxon>
        <taxon>Eubacteriaceae</taxon>
        <taxon>Eubacteriaceae incertae sedis</taxon>
        <taxon>Candidatus Allocopromorpha</taxon>
    </lineage>
</organism>
<dbReference type="AlphaFoldDB" id="A0A9D1STU4"/>
<reference evidence="8" key="1">
    <citation type="submission" date="2020-10" db="EMBL/GenBank/DDBJ databases">
        <authorList>
            <person name="Gilroy R."/>
        </authorList>
    </citation>
    <scope>NUCLEOTIDE SEQUENCE</scope>
    <source>
        <strain evidence="8">ChiSjej4B22-8349</strain>
    </source>
</reference>
<evidence type="ECO:0000256" key="4">
    <source>
        <dbReference type="ARBA" id="ARBA00022692"/>
    </source>
</evidence>
<reference evidence="8" key="2">
    <citation type="journal article" date="2021" name="PeerJ">
        <title>Extensive microbial diversity within the chicken gut microbiome revealed by metagenomics and culture.</title>
        <authorList>
            <person name="Gilroy R."/>
            <person name="Ravi A."/>
            <person name="Getino M."/>
            <person name="Pursley I."/>
            <person name="Horton D.L."/>
            <person name="Alikhan N.F."/>
            <person name="Baker D."/>
            <person name="Gharbi K."/>
            <person name="Hall N."/>
            <person name="Watson M."/>
            <person name="Adriaenssens E.M."/>
            <person name="Foster-Nyarko E."/>
            <person name="Jarju S."/>
            <person name="Secka A."/>
            <person name="Antonio M."/>
            <person name="Oren A."/>
            <person name="Chaudhuri R.R."/>
            <person name="La Ragione R."/>
            <person name="Hildebrand F."/>
            <person name="Pallen M.J."/>
        </authorList>
    </citation>
    <scope>NUCLEOTIDE SEQUENCE</scope>
    <source>
        <strain evidence="8">ChiSjej4B22-8349</strain>
    </source>
</reference>
<comment type="caution">
    <text evidence="8">The sequence shown here is derived from an EMBL/GenBank/DDBJ whole genome shotgun (WGS) entry which is preliminary data.</text>
</comment>
<dbReference type="InterPro" id="IPR039672">
    <property type="entry name" value="MFS_2"/>
</dbReference>
<dbReference type="InterPro" id="IPR036259">
    <property type="entry name" value="MFS_trans_sf"/>
</dbReference>
<name>A0A9D1STU4_9FIRM</name>
<dbReference type="GO" id="GO:0008643">
    <property type="term" value="P:carbohydrate transport"/>
    <property type="evidence" value="ECO:0007669"/>
    <property type="project" value="InterPro"/>
</dbReference>
<keyword evidence="4 7" id="KW-0812">Transmembrane</keyword>
<feature type="transmembrane region" description="Helical" evidence="7">
    <location>
        <begin position="115"/>
        <end position="138"/>
    </location>
</feature>
<dbReference type="PROSITE" id="PS00872">
    <property type="entry name" value="NA_GALACTOSIDE_SYMP"/>
    <property type="match status" value="1"/>
</dbReference>
<dbReference type="PANTHER" id="PTHR11328:SF24">
    <property type="entry name" value="MAJOR FACILITATOR SUPERFAMILY (MFS) PROFILE DOMAIN-CONTAINING PROTEIN"/>
    <property type="match status" value="1"/>
</dbReference>
<evidence type="ECO:0000256" key="5">
    <source>
        <dbReference type="ARBA" id="ARBA00022989"/>
    </source>
</evidence>
<dbReference type="Pfam" id="PF13347">
    <property type="entry name" value="MFS_2"/>
    <property type="match status" value="1"/>
</dbReference>
<dbReference type="EMBL" id="DVOB01000057">
    <property type="protein sequence ID" value="HIU95573.1"/>
    <property type="molecule type" value="Genomic_DNA"/>
</dbReference>
<dbReference type="GO" id="GO:0015293">
    <property type="term" value="F:symporter activity"/>
    <property type="evidence" value="ECO:0007669"/>
    <property type="project" value="InterPro"/>
</dbReference>
<dbReference type="Gene3D" id="1.20.1250.20">
    <property type="entry name" value="MFS general substrate transporter like domains"/>
    <property type="match status" value="1"/>
</dbReference>
<keyword evidence="5 7" id="KW-1133">Transmembrane helix</keyword>
<evidence type="ECO:0000256" key="6">
    <source>
        <dbReference type="ARBA" id="ARBA00023136"/>
    </source>
</evidence>
<feature type="transmembrane region" description="Helical" evidence="7">
    <location>
        <begin position="242"/>
        <end position="260"/>
    </location>
</feature>
<dbReference type="SUPFAM" id="SSF103473">
    <property type="entry name" value="MFS general substrate transporter"/>
    <property type="match status" value="1"/>
</dbReference>
<accession>A0A9D1STU4</accession>
<gene>
    <name evidence="8" type="ORF">IAD25_02550</name>
</gene>
<evidence type="ECO:0000256" key="3">
    <source>
        <dbReference type="ARBA" id="ARBA00022475"/>
    </source>
</evidence>
<evidence type="ECO:0000313" key="9">
    <source>
        <dbReference type="Proteomes" id="UP000824130"/>
    </source>
</evidence>
<proteinExistence type="predicted"/>
<dbReference type="InterPro" id="IPR018043">
    <property type="entry name" value="Na/Gal_symport_CS"/>
</dbReference>
<keyword evidence="3" id="KW-1003">Cell membrane</keyword>